<dbReference type="SUPFAM" id="SSF51735">
    <property type="entry name" value="NAD(P)-binding Rossmann-fold domains"/>
    <property type="match status" value="1"/>
</dbReference>
<accession>A0ABT4MYS6</accession>
<dbReference type="PANTHER" id="PTHR43162:SF1">
    <property type="entry name" value="PRESTALK A DIFFERENTIATION PROTEIN A"/>
    <property type="match status" value="1"/>
</dbReference>
<dbReference type="EMBL" id="JAPWIE010000005">
    <property type="protein sequence ID" value="MCZ4552147.1"/>
    <property type="molecule type" value="Genomic_DNA"/>
</dbReference>
<gene>
    <name evidence="2" type="ORF">O4213_19295</name>
</gene>
<evidence type="ECO:0000313" key="3">
    <source>
        <dbReference type="Proteomes" id="UP001067235"/>
    </source>
</evidence>
<dbReference type="InterPro" id="IPR008030">
    <property type="entry name" value="NmrA-like"/>
</dbReference>
<evidence type="ECO:0000259" key="1">
    <source>
        <dbReference type="Pfam" id="PF05368"/>
    </source>
</evidence>
<proteinExistence type="predicted"/>
<dbReference type="RefSeq" id="WP_301572918.1">
    <property type="nucleotide sequence ID" value="NZ_JAPWIE010000005.1"/>
</dbReference>
<dbReference type="InterPro" id="IPR036291">
    <property type="entry name" value="NAD(P)-bd_dom_sf"/>
</dbReference>
<reference evidence="2" key="1">
    <citation type="submission" date="2022-12" db="EMBL/GenBank/DDBJ databases">
        <authorList>
            <person name="Krivoruchko A.V."/>
            <person name="Elkin A."/>
        </authorList>
    </citation>
    <scope>NUCLEOTIDE SEQUENCE</scope>
    <source>
        <strain evidence="2">IEGM 1388</strain>
    </source>
</reference>
<dbReference type="Gene3D" id="3.40.50.720">
    <property type="entry name" value="NAD(P)-binding Rossmann-like Domain"/>
    <property type="match status" value="1"/>
</dbReference>
<keyword evidence="3" id="KW-1185">Reference proteome</keyword>
<evidence type="ECO:0000313" key="2">
    <source>
        <dbReference type="EMBL" id="MCZ4552147.1"/>
    </source>
</evidence>
<feature type="domain" description="NmrA-like" evidence="1">
    <location>
        <begin position="109"/>
        <end position="241"/>
    </location>
</feature>
<name>A0ABT4MYS6_GORRU</name>
<organism evidence="2 3">
    <name type="scientific">Gordonia rubripertincta</name>
    <name type="common">Rhodococcus corallinus</name>
    <dbReference type="NCBI Taxonomy" id="36822"/>
    <lineage>
        <taxon>Bacteria</taxon>
        <taxon>Bacillati</taxon>
        <taxon>Actinomycetota</taxon>
        <taxon>Actinomycetes</taxon>
        <taxon>Mycobacteriales</taxon>
        <taxon>Gordoniaceae</taxon>
        <taxon>Gordonia</taxon>
    </lineage>
</organism>
<comment type="caution">
    <text evidence="2">The sequence shown here is derived from an EMBL/GenBank/DDBJ whole genome shotgun (WGS) entry which is preliminary data.</text>
</comment>
<dbReference type="Pfam" id="PF05368">
    <property type="entry name" value="NmrA"/>
    <property type="match status" value="1"/>
</dbReference>
<dbReference type="PANTHER" id="PTHR43162">
    <property type="match status" value="1"/>
</dbReference>
<dbReference type="Gene3D" id="3.90.25.10">
    <property type="entry name" value="UDP-galactose 4-epimerase, domain 1"/>
    <property type="match status" value="1"/>
</dbReference>
<protein>
    <submittedName>
        <fullName evidence="2">NAD(P)H-binding protein</fullName>
    </submittedName>
</protein>
<sequence length="277" mass="30017">MNHNTILVLGATGKTGRRVTARLRLLGAPVRPVSRSSAIPFDWSRPDTWDPALDGASSAYLVPPAEVGPVDHFIDRAQSAGLRRVTLLSGRAADSWGDSTFGLDMRAAERAVRASALDWTIVRSSNFNQNFSEEVFLEPLLQGELAAPPGDMPEPFVDIEDVASVAAEVLMNPGHEGKTYELTGPRGITFREVVGLIAAASGRTIDYRQITPSQYADSLTEQGLSRAEADTIAAMYVLMEQGLISETTDDIRRVLGRAPGTFEDYVVRTAADGRWQA</sequence>
<dbReference type="Proteomes" id="UP001067235">
    <property type="component" value="Unassembled WGS sequence"/>
</dbReference>
<dbReference type="InterPro" id="IPR051604">
    <property type="entry name" value="Ergot_Alk_Oxidoreductase"/>
</dbReference>